<dbReference type="Proteomes" id="UP000824025">
    <property type="component" value="Unassembled WGS sequence"/>
</dbReference>
<dbReference type="GO" id="GO:0000976">
    <property type="term" value="F:transcription cis-regulatory region binding"/>
    <property type="evidence" value="ECO:0007669"/>
    <property type="project" value="TreeGrafter"/>
</dbReference>
<accession>A0A9D2D6J0</accession>
<dbReference type="InterPro" id="IPR028082">
    <property type="entry name" value="Peripla_BP_I"/>
</dbReference>
<dbReference type="Pfam" id="PF00356">
    <property type="entry name" value="LacI"/>
    <property type="match status" value="1"/>
</dbReference>
<evidence type="ECO:0000313" key="6">
    <source>
        <dbReference type="Proteomes" id="UP000824025"/>
    </source>
</evidence>
<dbReference type="SUPFAM" id="SSF53822">
    <property type="entry name" value="Periplasmic binding protein-like I"/>
    <property type="match status" value="1"/>
</dbReference>
<dbReference type="PROSITE" id="PS50932">
    <property type="entry name" value="HTH_LACI_2"/>
    <property type="match status" value="1"/>
</dbReference>
<protein>
    <submittedName>
        <fullName evidence="5">LacI family transcriptional regulator</fullName>
    </submittedName>
</protein>
<proteinExistence type="predicted"/>
<dbReference type="Pfam" id="PF13407">
    <property type="entry name" value="Peripla_BP_4"/>
    <property type="match status" value="1"/>
</dbReference>
<reference evidence="5" key="1">
    <citation type="journal article" date="2021" name="PeerJ">
        <title>Extensive microbial diversity within the chicken gut microbiome revealed by metagenomics and culture.</title>
        <authorList>
            <person name="Gilroy R."/>
            <person name="Ravi A."/>
            <person name="Getino M."/>
            <person name="Pursley I."/>
            <person name="Horton D.L."/>
            <person name="Alikhan N.F."/>
            <person name="Baker D."/>
            <person name="Gharbi K."/>
            <person name="Hall N."/>
            <person name="Watson M."/>
            <person name="Adriaenssens E.M."/>
            <person name="Foster-Nyarko E."/>
            <person name="Jarju S."/>
            <person name="Secka A."/>
            <person name="Antonio M."/>
            <person name="Oren A."/>
            <person name="Chaudhuri R.R."/>
            <person name="La Ragione R."/>
            <person name="Hildebrand F."/>
            <person name="Pallen M.J."/>
        </authorList>
    </citation>
    <scope>NUCLEOTIDE SEQUENCE</scope>
    <source>
        <strain evidence="5">CHK192-19661</strain>
    </source>
</reference>
<dbReference type="AlphaFoldDB" id="A0A9D2D6J0"/>
<dbReference type="GO" id="GO:0003700">
    <property type="term" value="F:DNA-binding transcription factor activity"/>
    <property type="evidence" value="ECO:0007669"/>
    <property type="project" value="TreeGrafter"/>
</dbReference>
<dbReference type="SMART" id="SM00354">
    <property type="entry name" value="HTH_LACI"/>
    <property type="match status" value="1"/>
</dbReference>
<name>A0A9D2D6J0_9FIRM</name>
<gene>
    <name evidence="5" type="ORF">H9726_03530</name>
</gene>
<evidence type="ECO:0000259" key="4">
    <source>
        <dbReference type="PROSITE" id="PS50932"/>
    </source>
</evidence>
<keyword evidence="1" id="KW-0805">Transcription regulation</keyword>
<keyword evidence="3" id="KW-0804">Transcription</keyword>
<comment type="caution">
    <text evidence="5">The sequence shown here is derived from an EMBL/GenBank/DDBJ whole genome shotgun (WGS) entry which is preliminary data.</text>
</comment>
<dbReference type="CDD" id="cd06267">
    <property type="entry name" value="PBP1_LacI_sugar_binding-like"/>
    <property type="match status" value="1"/>
</dbReference>
<reference evidence="5" key="2">
    <citation type="submission" date="2021-04" db="EMBL/GenBank/DDBJ databases">
        <authorList>
            <person name="Gilroy R."/>
        </authorList>
    </citation>
    <scope>NUCLEOTIDE SEQUENCE</scope>
    <source>
        <strain evidence="5">CHK192-19661</strain>
    </source>
</reference>
<feature type="domain" description="HTH lacI-type" evidence="4">
    <location>
        <begin position="9"/>
        <end position="63"/>
    </location>
</feature>
<dbReference type="PANTHER" id="PTHR30146:SF109">
    <property type="entry name" value="HTH-TYPE TRANSCRIPTIONAL REGULATOR GALS"/>
    <property type="match status" value="1"/>
</dbReference>
<evidence type="ECO:0000256" key="2">
    <source>
        <dbReference type="ARBA" id="ARBA00023125"/>
    </source>
</evidence>
<dbReference type="InterPro" id="IPR000843">
    <property type="entry name" value="HTH_LacI"/>
</dbReference>
<dbReference type="PANTHER" id="PTHR30146">
    <property type="entry name" value="LACI-RELATED TRANSCRIPTIONAL REPRESSOR"/>
    <property type="match status" value="1"/>
</dbReference>
<evidence type="ECO:0000256" key="1">
    <source>
        <dbReference type="ARBA" id="ARBA00023015"/>
    </source>
</evidence>
<dbReference type="InterPro" id="IPR010982">
    <property type="entry name" value="Lambda_DNA-bd_dom_sf"/>
</dbReference>
<dbReference type="EMBL" id="DXCF01000019">
    <property type="protein sequence ID" value="HIZ09541.1"/>
    <property type="molecule type" value="Genomic_DNA"/>
</dbReference>
<keyword evidence="2" id="KW-0238">DNA-binding</keyword>
<sequence length="335" mass="37438">MANDSKKKVTLKDIAAKTGLSVNTVSRVLNKKPYYTKEVEEKVNAACKELGYIVDMNASGLRSGSTHTIAILFDDLVNPFYSYTTDIISRRFEEKGYNSIIFANNGRTAYVDYEQMRNVMARKPDGILSFLEPEPDMVEFIRNSGIPFVIFGRDGKPYGMMGVDADEVYGGKLAGWHIADCGYTKPAYVGSWHDVKVCLDRQRGFEEALAERGMVLPPENVFYIREQELDPIVARIAAGEIDGVFCFNDVIAFVLIEALESRGLEAGEDYGIVGYDNIQQMMRMPRIITTVDVGSHDFAEAGAELMLSALSEEENEVPSFRETHRSVLVKGRSTR</sequence>
<evidence type="ECO:0000256" key="3">
    <source>
        <dbReference type="ARBA" id="ARBA00023163"/>
    </source>
</evidence>
<dbReference type="Gene3D" id="3.40.50.2300">
    <property type="match status" value="2"/>
</dbReference>
<evidence type="ECO:0000313" key="5">
    <source>
        <dbReference type="EMBL" id="HIZ09541.1"/>
    </source>
</evidence>
<dbReference type="Gene3D" id="1.10.260.40">
    <property type="entry name" value="lambda repressor-like DNA-binding domains"/>
    <property type="match status" value="1"/>
</dbReference>
<dbReference type="SUPFAM" id="SSF47413">
    <property type="entry name" value="lambda repressor-like DNA-binding domains"/>
    <property type="match status" value="1"/>
</dbReference>
<dbReference type="InterPro" id="IPR025997">
    <property type="entry name" value="SBP_2_dom"/>
</dbReference>
<organism evidence="5 6">
    <name type="scientific">Candidatus Borkfalkia avicola</name>
    <dbReference type="NCBI Taxonomy" id="2838503"/>
    <lineage>
        <taxon>Bacteria</taxon>
        <taxon>Bacillati</taxon>
        <taxon>Bacillota</taxon>
        <taxon>Clostridia</taxon>
        <taxon>Christensenellales</taxon>
        <taxon>Christensenellaceae</taxon>
        <taxon>Candidatus Borkfalkia</taxon>
    </lineage>
</organism>
<dbReference type="CDD" id="cd01392">
    <property type="entry name" value="HTH_LacI"/>
    <property type="match status" value="1"/>
</dbReference>